<dbReference type="InterPro" id="IPR008995">
    <property type="entry name" value="Mo/tungstate-bd_C_term_dom"/>
</dbReference>
<evidence type="ECO:0000256" key="2">
    <source>
        <dbReference type="ARBA" id="ARBA00022475"/>
    </source>
</evidence>
<dbReference type="InterPro" id="IPR017871">
    <property type="entry name" value="ABC_transporter-like_CS"/>
</dbReference>
<dbReference type="GO" id="GO:0022857">
    <property type="term" value="F:transmembrane transporter activity"/>
    <property type="evidence" value="ECO:0007669"/>
    <property type="project" value="InterPro"/>
</dbReference>
<dbReference type="EMBL" id="WNDQ01000004">
    <property type="protein sequence ID" value="KAF1023556.1"/>
    <property type="molecule type" value="Genomic_DNA"/>
</dbReference>
<evidence type="ECO:0000313" key="6">
    <source>
        <dbReference type="EMBL" id="KAF1023556.1"/>
    </source>
</evidence>
<evidence type="ECO:0000256" key="4">
    <source>
        <dbReference type="ARBA" id="ARBA00022840"/>
    </source>
</evidence>
<dbReference type="Pfam" id="PF00005">
    <property type="entry name" value="ABC_tran"/>
    <property type="match status" value="1"/>
</dbReference>
<dbReference type="GO" id="GO:0016887">
    <property type="term" value="F:ATP hydrolysis activity"/>
    <property type="evidence" value="ECO:0007669"/>
    <property type="project" value="InterPro"/>
</dbReference>
<keyword evidence="4 6" id="KW-0067">ATP-binding</keyword>
<dbReference type="PANTHER" id="PTHR42781:SF4">
    <property type="entry name" value="SPERMIDINE_PUTRESCINE IMPORT ATP-BINDING PROTEIN POTA"/>
    <property type="match status" value="1"/>
</dbReference>
<dbReference type="GO" id="GO:0005524">
    <property type="term" value="F:ATP binding"/>
    <property type="evidence" value="ECO:0007669"/>
    <property type="project" value="UniProtKB-KW"/>
</dbReference>
<dbReference type="SMART" id="SM00382">
    <property type="entry name" value="AAA"/>
    <property type="match status" value="1"/>
</dbReference>
<dbReference type="InterPro" id="IPR027417">
    <property type="entry name" value="P-loop_NTPase"/>
</dbReference>
<keyword evidence="2" id="KW-1003">Cell membrane</keyword>
<gene>
    <name evidence="6" type="primary">potA_4</name>
    <name evidence="6" type="ORF">GAK30_00508</name>
</gene>
<dbReference type="SUPFAM" id="SSF50331">
    <property type="entry name" value="MOP-like"/>
    <property type="match status" value="1"/>
</dbReference>
<dbReference type="InterPro" id="IPR013611">
    <property type="entry name" value="Transp-assoc_OB_typ2"/>
</dbReference>
<organism evidence="6 7">
    <name type="scientific">Paracidovorax wautersii</name>
    <dbReference type="NCBI Taxonomy" id="1177982"/>
    <lineage>
        <taxon>Bacteria</taxon>
        <taxon>Pseudomonadati</taxon>
        <taxon>Pseudomonadota</taxon>
        <taxon>Betaproteobacteria</taxon>
        <taxon>Burkholderiales</taxon>
        <taxon>Comamonadaceae</taxon>
        <taxon>Paracidovorax</taxon>
    </lineage>
</organism>
<evidence type="ECO:0000259" key="5">
    <source>
        <dbReference type="PROSITE" id="PS50893"/>
    </source>
</evidence>
<evidence type="ECO:0000313" key="7">
    <source>
        <dbReference type="Proteomes" id="UP000461670"/>
    </source>
</evidence>
<dbReference type="FunFam" id="3.40.50.300:FF:000425">
    <property type="entry name" value="Probable ABC transporter, ATP-binding subunit"/>
    <property type="match status" value="1"/>
</dbReference>
<dbReference type="InterPro" id="IPR003593">
    <property type="entry name" value="AAA+_ATPase"/>
</dbReference>
<dbReference type="Gene3D" id="3.40.50.300">
    <property type="entry name" value="P-loop containing nucleotide triphosphate hydrolases"/>
    <property type="match status" value="1"/>
</dbReference>
<dbReference type="Pfam" id="PF08402">
    <property type="entry name" value="TOBE_2"/>
    <property type="match status" value="1"/>
</dbReference>
<dbReference type="InterPro" id="IPR003439">
    <property type="entry name" value="ABC_transporter-like_ATP-bd"/>
</dbReference>
<keyword evidence="1" id="KW-0813">Transport</keyword>
<dbReference type="InterPro" id="IPR050093">
    <property type="entry name" value="ABC_SmlMolc_Importer"/>
</dbReference>
<dbReference type="SUPFAM" id="SSF52540">
    <property type="entry name" value="P-loop containing nucleoside triphosphate hydrolases"/>
    <property type="match status" value="1"/>
</dbReference>
<dbReference type="GO" id="GO:0043190">
    <property type="term" value="C:ATP-binding cassette (ABC) transporter complex"/>
    <property type="evidence" value="ECO:0007669"/>
    <property type="project" value="InterPro"/>
</dbReference>
<sequence>MNPAAGLRLRGVSRRYGEHTAVQALDLDIPAGAFVALLGPSGCGKTTLLRMIAGFEPLDAGEIHLDGEPLAQVGGQVPPEQRHMGMVFQSYALWPHLSVADNVGYPLKLRGVRGADYQRRVHEALALVQLDTRAQAMPQDLSGGQRQRVALARCLIAEPRVVLLDEPLANLDRHLRAAMETSFRDFHRRTGATFVYVTHDQGEAMALADHVAVLHQGRLVQWATPPALYARPRTDWLAGFIGQGSVLRQAQDVAQQALGGDRLHRLLGVQPVRAAEAYPVLVRPEHVRLALQGSGADEADALPGRVHECVFKGERYEIRLALADGQALVAYHAQPIAVGTPVAVRITQGWGLSRAD</sequence>
<dbReference type="AlphaFoldDB" id="A0A7V8FRT5"/>
<accession>A0A7V8FRT5</accession>
<proteinExistence type="predicted"/>
<reference evidence="7" key="1">
    <citation type="journal article" date="2020" name="MBio">
        <title>Horizontal gene transfer to a defensive symbiont with a reduced genome amongst a multipartite beetle microbiome.</title>
        <authorList>
            <person name="Waterworth S.C."/>
            <person name="Florez L.V."/>
            <person name="Rees E.R."/>
            <person name="Hertweck C."/>
            <person name="Kaltenpoth M."/>
            <person name="Kwan J.C."/>
        </authorList>
    </citation>
    <scope>NUCLEOTIDE SEQUENCE [LARGE SCALE GENOMIC DNA]</scope>
</reference>
<dbReference type="Proteomes" id="UP000461670">
    <property type="component" value="Unassembled WGS sequence"/>
</dbReference>
<keyword evidence="3" id="KW-0547">Nucleotide-binding</keyword>
<feature type="domain" description="ABC transporter" evidence="5">
    <location>
        <begin position="7"/>
        <end position="241"/>
    </location>
</feature>
<comment type="caution">
    <text evidence="6">The sequence shown here is derived from an EMBL/GenBank/DDBJ whole genome shotgun (WGS) entry which is preliminary data.</text>
</comment>
<evidence type="ECO:0000256" key="3">
    <source>
        <dbReference type="ARBA" id="ARBA00022741"/>
    </source>
</evidence>
<name>A0A7V8FRT5_9BURK</name>
<dbReference type="PANTHER" id="PTHR42781">
    <property type="entry name" value="SPERMIDINE/PUTRESCINE IMPORT ATP-BINDING PROTEIN POTA"/>
    <property type="match status" value="1"/>
</dbReference>
<evidence type="ECO:0000256" key="1">
    <source>
        <dbReference type="ARBA" id="ARBA00022448"/>
    </source>
</evidence>
<dbReference type="GO" id="GO:0015697">
    <property type="term" value="P:quaternary ammonium group transport"/>
    <property type="evidence" value="ECO:0007669"/>
    <property type="project" value="UniProtKB-ARBA"/>
</dbReference>
<protein>
    <submittedName>
        <fullName evidence="6">Spermidine/putrescine import ATP-binding protein PotA</fullName>
    </submittedName>
</protein>
<dbReference type="PROSITE" id="PS50893">
    <property type="entry name" value="ABC_TRANSPORTER_2"/>
    <property type="match status" value="1"/>
</dbReference>
<dbReference type="PROSITE" id="PS00211">
    <property type="entry name" value="ABC_TRANSPORTER_1"/>
    <property type="match status" value="1"/>
</dbReference>
<keyword evidence="2" id="KW-0472">Membrane</keyword>